<evidence type="ECO:0000313" key="3">
    <source>
        <dbReference type="Proteomes" id="UP000281332"/>
    </source>
</evidence>
<keyword evidence="1" id="KW-0732">Signal</keyword>
<evidence type="ECO:0000313" key="2">
    <source>
        <dbReference type="EMBL" id="RPE03016.1"/>
    </source>
</evidence>
<protein>
    <recommendedName>
        <fullName evidence="4">Lipoprotein</fullName>
    </recommendedName>
</protein>
<dbReference type="Proteomes" id="UP000281332">
    <property type="component" value="Unassembled WGS sequence"/>
</dbReference>
<feature type="chain" id="PRO_5018251968" description="Lipoprotein" evidence="1">
    <location>
        <begin position="20"/>
        <end position="110"/>
    </location>
</feature>
<dbReference type="RefSeq" id="WP_123799896.1">
    <property type="nucleotide sequence ID" value="NZ_RMVG01000003.1"/>
</dbReference>
<evidence type="ECO:0000256" key="1">
    <source>
        <dbReference type="SAM" id="SignalP"/>
    </source>
</evidence>
<keyword evidence="3" id="KW-1185">Reference proteome</keyword>
<gene>
    <name evidence="2" type="ORF">BBB56_06350</name>
</gene>
<evidence type="ECO:0008006" key="4">
    <source>
        <dbReference type="Google" id="ProtNLM"/>
    </source>
</evidence>
<name>A0A3N4P404_9GAMM</name>
<dbReference type="EMBL" id="RMVG01000003">
    <property type="protein sequence ID" value="RPE03016.1"/>
    <property type="molecule type" value="Genomic_DNA"/>
</dbReference>
<accession>A0A3N4P404</accession>
<dbReference type="AlphaFoldDB" id="A0A3N4P404"/>
<reference evidence="2 3" key="1">
    <citation type="submission" date="2018-11" db="EMBL/GenBank/DDBJ databases">
        <title>Whole genome sequencing of Pantoea sp. RIT388.</title>
        <authorList>
            <person name="Gan H.M."/>
            <person name="Hudson A.O."/>
        </authorList>
    </citation>
    <scope>NUCLEOTIDE SEQUENCE [LARGE SCALE GENOMIC DNA]</scope>
    <source>
        <strain evidence="2 3">RIT388</strain>
    </source>
</reference>
<organism evidence="2 3">
    <name type="scientific">Candidatus Pantoea deserta</name>
    <dbReference type="NCBI Taxonomy" id="1869313"/>
    <lineage>
        <taxon>Bacteria</taxon>
        <taxon>Pseudomonadati</taxon>
        <taxon>Pseudomonadota</taxon>
        <taxon>Gammaproteobacteria</taxon>
        <taxon>Enterobacterales</taxon>
        <taxon>Erwiniaceae</taxon>
        <taxon>Pantoea</taxon>
    </lineage>
</organism>
<proteinExistence type="predicted"/>
<dbReference type="OrthoDB" id="7206526at2"/>
<sequence length="110" mass="11908">MKKNSLIAAVLLLTACATKQYPQAPAVTDEEAVSLNCQALKQEIAKTHGIQQEIKQTSSFDYRTVMGFVGDFGIGNGLARRTASEKAKSRLSQLEALRDVKCASAFTVKT</sequence>
<comment type="caution">
    <text evidence="2">The sequence shown here is derived from an EMBL/GenBank/DDBJ whole genome shotgun (WGS) entry which is preliminary data.</text>
</comment>
<dbReference type="PROSITE" id="PS51257">
    <property type="entry name" value="PROKAR_LIPOPROTEIN"/>
    <property type="match status" value="1"/>
</dbReference>
<feature type="signal peptide" evidence="1">
    <location>
        <begin position="1"/>
        <end position="19"/>
    </location>
</feature>